<dbReference type="EMBL" id="ACEB01000005">
    <property type="protein sequence ID" value="EEG27872.1"/>
    <property type="molecule type" value="Genomic_DNA"/>
</dbReference>
<sequence>MVKNIIPKTPTTTEATIVNMLSWSSLIALTANILLNRESTAQHNLYLHTITLQPPLKPTEISK</sequence>
<organism evidence="1 2">
    <name type="scientific">Corynebacterium matruchotii ATCC 33806</name>
    <dbReference type="NCBI Taxonomy" id="566549"/>
    <lineage>
        <taxon>Bacteria</taxon>
        <taxon>Bacillati</taxon>
        <taxon>Actinomycetota</taxon>
        <taxon>Actinomycetes</taxon>
        <taxon>Mycobacteriales</taxon>
        <taxon>Corynebacteriaceae</taxon>
        <taxon>Corynebacterium</taxon>
    </lineage>
</organism>
<accession>C0E0P0</accession>
<reference evidence="1 2" key="1">
    <citation type="submission" date="2009-01" db="EMBL/GenBank/DDBJ databases">
        <authorList>
            <person name="Fulton L."/>
            <person name="Clifton S."/>
            <person name="Chinwalla A.T."/>
            <person name="Mitreva M."/>
            <person name="Sodergren E."/>
            <person name="Weinstock G."/>
            <person name="Clifton S."/>
            <person name="Dooling D.J."/>
            <person name="Fulton B."/>
            <person name="Minx P."/>
            <person name="Pepin K.H."/>
            <person name="Johnson M."/>
            <person name="Bhonagiri V."/>
            <person name="Nash W.E."/>
            <person name="Mardis E.R."/>
            <person name="Wilson R.K."/>
        </authorList>
    </citation>
    <scope>NUCLEOTIDE SEQUENCE [LARGE SCALE GENOMIC DNA]</scope>
    <source>
        <strain evidence="1 2">ATCC 33806</strain>
    </source>
</reference>
<gene>
    <name evidence="1" type="ORF">CORMATOL_00540</name>
</gene>
<name>C0E0P0_9CORY</name>
<evidence type="ECO:0000313" key="1">
    <source>
        <dbReference type="EMBL" id="EEG27872.1"/>
    </source>
</evidence>
<dbReference type="Proteomes" id="UP000006247">
    <property type="component" value="Unassembled WGS sequence"/>
</dbReference>
<evidence type="ECO:0000313" key="2">
    <source>
        <dbReference type="Proteomes" id="UP000006247"/>
    </source>
</evidence>
<dbReference type="AlphaFoldDB" id="C0E0P0"/>
<comment type="caution">
    <text evidence="1">The sequence shown here is derived from an EMBL/GenBank/DDBJ whole genome shotgun (WGS) entry which is preliminary data.</text>
</comment>
<protein>
    <submittedName>
        <fullName evidence="1">Uncharacterized protein</fullName>
    </submittedName>
</protein>
<dbReference type="HOGENOM" id="CLU_2878268_0_0_11"/>
<proteinExistence type="predicted"/>